<reference evidence="4" key="2">
    <citation type="submission" date="2023-05" db="EMBL/GenBank/DDBJ databases">
        <authorList>
            <consortium name="Lawrence Berkeley National Laboratory"/>
            <person name="Steindorff A."/>
            <person name="Hensen N."/>
            <person name="Bonometti L."/>
            <person name="Westerberg I."/>
            <person name="Brannstrom I.O."/>
            <person name="Guillou S."/>
            <person name="Cros-Aarteil S."/>
            <person name="Calhoun S."/>
            <person name="Haridas S."/>
            <person name="Kuo A."/>
            <person name="Mondo S."/>
            <person name="Pangilinan J."/>
            <person name="Riley R."/>
            <person name="Labutti K."/>
            <person name="Andreopoulos B."/>
            <person name="Lipzen A."/>
            <person name="Chen C."/>
            <person name="Yanf M."/>
            <person name="Daum C."/>
            <person name="Ng V."/>
            <person name="Clum A."/>
            <person name="Ohm R."/>
            <person name="Martin F."/>
            <person name="Silar P."/>
            <person name="Natvig D."/>
            <person name="Lalanne C."/>
            <person name="Gautier V."/>
            <person name="Ament-Velasquez S.L."/>
            <person name="Kruys A."/>
            <person name="Hutchinson M.I."/>
            <person name="Powell A.J."/>
            <person name="Barry K."/>
            <person name="Miller A.N."/>
            <person name="Grigoriev I.V."/>
            <person name="Debuchy R."/>
            <person name="Gladieux P."/>
            <person name="Thoren M.H."/>
            <person name="Johannesson H."/>
        </authorList>
    </citation>
    <scope>NUCLEOTIDE SEQUENCE</scope>
    <source>
        <strain evidence="4">PSN309</strain>
    </source>
</reference>
<dbReference type="Pfam" id="PF00172">
    <property type="entry name" value="Zn_clus"/>
    <property type="match status" value="1"/>
</dbReference>
<feature type="region of interest" description="Disordered" evidence="2">
    <location>
        <begin position="292"/>
        <end position="379"/>
    </location>
</feature>
<evidence type="ECO:0000313" key="4">
    <source>
        <dbReference type="EMBL" id="KAK4192044.1"/>
    </source>
</evidence>
<keyword evidence="1" id="KW-0539">Nucleus</keyword>
<dbReference type="PROSITE" id="PS50048">
    <property type="entry name" value="ZN2_CY6_FUNGAL_2"/>
    <property type="match status" value="1"/>
</dbReference>
<dbReference type="GO" id="GO:0000981">
    <property type="term" value="F:DNA-binding transcription factor activity, RNA polymerase II-specific"/>
    <property type="evidence" value="ECO:0007669"/>
    <property type="project" value="InterPro"/>
</dbReference>
<dbReference type="InterPro" id="IPR001138">
    <property type="entry name" value="Zn2Cys6_DnaBD"/>
</dbReference>
<comment type="caution">
    <text evidence="4">The sequence shown here is derived from an EMBL/GenBank/DDBJ whole genome shotgun (WGS) entry which is preliminary data.</text>
</comment>
<dbReference type="InterPro" id="IPR052973">
    <property type="entry name" value="Fungal_sec-metab_reg_TF"/>
</dbReference>
<evidence type="ECO:0000256" key="1">
    <source>
        <dbReference type="ARBA" id="ARBA00023242"/>
    </source>
</evidence>
<proteinExistence type="predicted"/>
<dbReference type="InterPro" id="IPR036864">
    <property type="entry name" value="Zn2-C6_fun-type_DNA-bd_sf"/>
</dbReference>
<dbReference type="CDD" id="cd00067">
    <property type="entry name" value="GAL4"/>
    <property type="match status" value="1"/>
</dbReference>
<dbReference type="PANTHER" id="PTHR35392">
    <property type="entry name" value="ZN(II)2CYS6 TRANSCRIPTION FACTOR (EUROFUNG)-RELATED-RELATED"/>
    <property type="match status" value="1"/>
</dbReference>
<reference evidence="4" key="1">
    <citation type="journal article" date="2023" name="Mol. Phylogenet. Evol.">
        <title>Genome-scale phylogeny and comparative genomics of the fungal order Sordariales.</title>
        <authorList>
            <person name="Hensen N."/>
            <person name="Bonometti L."/>
            <person name="Westerberg I."/>
            <person name="Brannstrom I.O."/>
            <person name="Guillou S."/>
            <person name="Cros-Aarteil S."/>
            <person name="Calhoun S."/>
            <person name="Haridas S."/>
            <person name="Kuo A."/>
            <person name="Mondo S."/>
            <person name="Pangilinan J."/>
            <person name="Riley R."/>
            <person name="LaButti K."/>
            <person name="Andreopoulos B."/>
            <person name="Lipzen A."/>
            <person name="Chen C."/>
            <person name="Yan M."/>
            <person name="Daum C."/>
            <person name="Ng V."/>
            <person name="Clum A."/>
            <person name="Steindorff A."/>
            <person name="Ohm R.A."/>
            <person name="Martin F."/>
            <person name="Silar P."/>
            <person name="Natvig D.O."/>
            <person name="Lalanne C."/>
            <person name="Gautier V."/>
            <person name="Ament-Velasquez S.L."/>
            <person name="Kruys A."/>
            <person name="Hutchinson M.I."/>
            <person name="Powell A.J."/>
            <person name="Barry K."/>
            <person name="Miller A.N."/>
            <person name="Grigoriev I.V."/>
            <person name="Debuchy R."/>
            <person name="Gladieux P."/>
            <person name="Hiltunen Thoren M."/>
            <person name="Johannesson H."/>
        </authorList>
    </citation>
    <scope>NUCLEOTIDE SEQUENCE</scope>
    <source>
        <strain evidence="4">PSN309</strain>
    </source>
</reference>
<name>A0AAN6X1E0_9PEZI</name>
<organism evidence="4 5">
    <name type="scientific">Podospora australis</name>
    <dbReference type="NCBI Taxonomy" id="1536484"/>
    <lineage>
        <taxon>Eukaryota</taxon>
        <taxon>Fungi</taxon>
        <taxon>Dikarya</taxon>
        <taxon>Ascomycota</taxon>
        <taxon>Pezizomycotina</taxon>
        <taxon>Sordariomycetes</taxon>
        <taxon>Sordariomycetidae</taxon>
        <taxon>Sordariales</taxon>
        <taxon>Podosporaceae</taxon>
        <taxon>Podospora</taxon>
    </lineage>
</organism>
<feature type="compositionally biased region" description="Low complexity" evidence="2">
    <location>
        <begin position="310"/>
        <end position="320"/>
    </location>
</feature>
<feature type="compositionally biased region" description="Low complexity" evidence="2">
    <location>
        <begin position="575"/>
        <end position="586"/>
    </location>
</feature>
<protein>
    <recommendedName>
        <fullName evidence="3">Zn(2)-C6 fungal-type domain-containing protein</fullName>
    </recommendedName>
</protein>
<feature type="compositionally biased region" description="Low complexity" evidence="2">
    <location>
        <begin position="341"/>
        <end position="373"/>
    </location>
</feature>
<sequence>MPFGRCIEFSGGGLEAEGVGGTSPLSSGYEFPQNVTDSIEDADEAFWVAYNSLESDSATGGAGAFMPSPASNSLGSSWAVLGGPGGNHHLELSPPALSPLGGGEFDHSRNGPFSATSTTPNDAHFLGQTIAQDGQQYLVPGEFVFDSQQLSGQYLGQGLPSWRITDGHRSDFTALYNTFPRVSTGLEPQTFPEINFENLNAQTFQSAVDVPPWEPLSLRRDTVVPAPAPVTTTAPDLTSHLSSSIFIMDEHSFISPSPPSHHQYSPSASASPRSPDIPIKWEQELIGVPILKPKTGSAPIPIRKTNHKPSNSSTVSSYRVSKPRKASPTDANSSALSGLLTAQAKAQQQQSQSSSKSPSPTPSSSSSSGSSPSQGGGSQAKFLIVTPSTITAHAQSQSTNPHHQQTNPFECFEALRPSQRGRKGPLATDTKQSALQVRRKGACFCCHARKVRCDMERPCRNCVKLTQIVPQAVCWQFPDFLPVLFPDFIRGHFRKEEMTKFIETSIESFTVDGVERPCTVELYSGFNFSARLQIRAKFFTAKTLDVQQHWHLQVGRNSVDLQARDTAPIGLEMKSSSGNSSSNNNNPQRDELKRKVREYINSIVDEPNYASLVTEGLRHTDVPRKILAIIHDYANKADSSMIRRALSIYAMHFVLTRHLCLTPRTVADLSSSVNPNLIPQTNAYVTPRVLNRQIKAIIDDMLSREMQLLFENFSKSLKPKLRREWAPCLAAFLVLCLFMESVETAADTFVISENEIALRNHFPAKYKRQYALNINKEMENMPFKQFAFQFHQIYQTYSRDAATRSFNPLIDDNCFELGELDKHASEMVRRLRRIMDEDDRDSWNELDFLTADPILPNVEEHPYPRDIAFNYTGRLVSKFLLSFQQEKYIIGTEA</sequence>
<accession>A0AAN6X1E0</accession>
<dbReference type="GO" id="GO:0008270">
    <property type="term" value="F:zinc ion binding"/>
    <property type="evidence" value="ECO:0007669"/>
    <property type="project" value="InterPro"/>
</dbReference>
<dbReference type="PANTHER" id="PTHR35392:SF5">
    <property type="entry name" value="ZN(2)-C6 FUNGAL-TYPE DOMAIN-CONTAINING PROTEIN"/>
    <property type="match status" value="1"/>
</dbReference>
<gene>
    <name evidence="4" type="ORF">QBC35DRAFT_553722</name>
</gene>
<feature type="domain" description="Zn(2)-C6 fungal-type" evidence="3">
    <location>
        <begin position="442"/>
        <end position="474"/>
    </location>
</feature>
<dbReference type="Proteomes" id="UP001302126">
    <property type="component" value="Unassembled WGS sequence"/>
</dbReference>
<feature type="region of interest" description="Disordered" evidence="2">
    <location>
        <begin position="571"/>
        <end position="590"/>
    </location>
</feature>
<evidence type="ECO:0000259" key="3">
    <source>
        <dbReference type="PROSITE" id="PS50048"/>
    </source>
</evidence>
<dbReference type="EMBL" id="MU864356">
    <property type="protein sequence ID" value="KAK4192044.1"/>
    <property type="molecule type" value="Genomic_DNA"/>
</dbReference>
<evidence type="ECO:0000313" key="5">
    <source>
        <dbReference type="Proteomes" id="UP001302126"/>
    </source>
</evidence>
<dbReference type="AlphaFoldDB" id="A0AAN6X1E0"/>
<feature type="region of interest" description="Disordered" evidence="2">
    <location>
        <begin position="256"/>
        <end position="276"/>
    </location>
</feature>
<keyword evidence="5" id="KW-1185">Reference proteome</keyword>
<evidence type="ECO:0000256" key="2">
    <source>
        <dbReference type="SAM" id="MobiDB-lite"/>
    </source>
</evidence>
<dbReference type="SUPFAM" id="SSF57701">
    <property type="entry name" value="Zn2/Cys6 DNA-binding domain"/>
    <property type="match status" value="1"/>
</dbReference>
<feature type="compositionally biased region" description="Low complexity" evidence="2">
    <location>
        <begin position="260"/>
        <end position="274"/>
    </location>
</feature>